<sequence>MKGGPSAILHPHPSKAAVPPVSTALCPPGRSAHLQQRVGPPKSPWVTSSTCVEACNPALPNLASSSSSSDPITTPCGDQTAPDCIKKREENCYIMACVLTNSL</sequence>
<name>A0AAV6H9H0_9TELE</name>
<dbReference type="AlphaFoldDB" id="A0AAV6H9H0"/>
<accession>A0AAV6H9H0</accession>
<protein>
    <submittedName>
        <fullName evidence="2">Uncharacterized protein</fullName>
    </submittedName>
</protein>
<dbReference type="EMBL" id="JADWDJ010000004">
    <property type="protein sequence ID" value="KAG5282056.1"/>
    <property type="molecule type" value="Genomic_DNA"/>
</dbReference>
<organism evidence="2 3">
    <name type="scientific">Alosa alosa</name>
    <name type="common">allis shad</name>
    <dbReference type="NCBI Taxonomy" id="278164"/>
    <lineage>
        <taxon>Eukaryota</taxon>
        <taxon>Metazoa</taxon>
        <taxon>Chordata</taxon>
        <taxon>Craniata</taxon>
        <taxon>Vertebrata</taxon>
        <taxon>Euteleostomi</taxon>
        <taxon>Actinopterygii</taxon>
        <taxon>Neopterygii</taxon>
        <taxon>Teleostei</taxon>
        <taxon>Clupei</taxon>
        <taxon>Clupeiformes</taxon>
        <taxon>Clupeoidei</taxon>
        <taxon>Clupeidae</taxon>
        <taxon>Alosa</taxon>
    </lineage>
</organism>
<dbReference type="Proteomes" id="UP000823561">
    <property type="component" value="Chromosome 4"/>
</dbReference>
<comment type="caution">
    <text evidence="2">The sequence shown here is derived from an EMBL/GenBank/DDBJ whole genome shotgun (WGS) entry which is preliminary data.</text>
</comment>
<keyword evidence="3" id="KW-1185">Reference proteome</keyword>
<reference evidence="2" key="1">
    <citation type="submission" date="2020-10" db="EMBL/GenBank/DDBJ databases">
        <title>Chromosome-scale genome assembly of the Allis shad, Alosa alosa.</title>
        <authorList>
            <person name="Margot Z."/>
            <person name="Christophe K."/>
            <person name="Cabau C."/>
            <person name="Louis A."/>
            <person name="Berthelot C."/>
            <person name="Parey E."/>
            <person name="Roest Crollius H."/>
            <person name="Montfort J."/>
            <person name="Robinson-Rechavi M."/>
            <person name="Bucao C."/>
            <person name="Bouchez O."/>
            <person name="Gislard M."/>
            <person name="Lluch J."/>
            <person name="Milhes M."/>
            <person name="Lampietro C."/>
            <person name="Lopez Roques C."/>
            <person name="Donnadieu C."/>
            <person name="Braasch I."/>
            <person name="Desvignes T."/>
            <person name="Postlethwait J."/>
            <person name="Bobe J."/>
            <person name="Guiguen Y."/>
        </authorList>
    </citation>
    <scope>NUCLEOTIDE SEQUENCE</scope>
    <source>
        <strain evidence="2">M-15738</strain>
        <tissue evidence="2">Blood</tissue>
    </source>
</reference>
<evidence type="ECO:0000313" key="2">
    <source>
        <dbReference type="EMBL" id="KAG5282056.1"/>
    </source>
</evidence>
<evidence type="ECO:0000256" key="1">
    <source>
        <dbReference type="SAM" id="MobiDB-lite"/>
    </source>
</evidence>
<proteinExistence type="predicted"/>
<feature type="region of interest" description="Disordered" evidence="1">
    <location>
        <begin position="1"/>
        <end position="20"/>
    </location>
</feature>
<gene>
    <name evidence="2" type="ORF">AALO_G00051750</name>
</gene>
<evidence type="ECO:0000313" key="3">
    <source>
        <dbReference type="Proteomes" id="UP000823561"/>
    </source>
</evidence>